<dbReference type="InterPro" id="IPR023945">
    <property type="entry name" value="ManNAc_kinase_bac"/>
</dbReference>
<dbReference type="Gene3D" id="3.30.420.40">
    <property type="match status" value="2"/>
</dbReference>
<dbReference type="UniPathway" id="UPA00629">
    <property type="reaction ID" value="UER00681"/>
</dbReference>
<dbReference type="EMBL" id="NXHG01000002">
    <property type="protein sequence ID" value="PCM62907.1"/>
    <property type="molecule type" value="Genomic_DNA"/>
</dbReference>
<dbReference type="HAMAP" id="MF_01234">
    <property type="entry name" value="ManNAc_kinase"/>
    <property type="match status" value="1"/>
</dbReference>
<feature type="binding site" evidence="15">
    <location>
        <position position="168"/>
    </location>
    <ligand>
        <name>Zn(2+)</name>
        <dbReference type="ChEBI" id="CHEBI:29105"/>
    </ligand>
</feature>
<dbReference type="InterPro" id="IPR043129">
    <property type="entry name" value="ATPase_NBD"/>
</dbReference>
<feature type="binding site" evidence="15">
    <location>
        <position position="166"/>
    </location>
    <ligand>
        <name>Zn(2+)</name>
        <dbReference type="ChEBI" id="CHEBI:29105"/>
    </ligand>
</feature>
<feature type="binding site" evidence="15">
    <location>
        <begin position="132"/>
        <end position="139"/>
    </location>
    <ligand>
        <name>ATP</name>
        <dbReference type="ChEBI" id="CHEBI:30616"/>
    </ligand>
</feature>
<organism evidence="16 17">
    <name type="scientific">Klebsiella quasipneumoniae</name>
    <dbReference type="NCBI Taxonomy" id="1463165"/>
    <lineage>
        <taxon>Bacteria</taxon>
        <taxon>Pseudomonadati</taxon>
        <taxon>Pseudomonadota</taxon>
        <taxon>Gammaproteobacteria</taxon>
        <taxon>Enterobacterales</taxon>
        <taxon>Enterobacteriaceae</taxon>
        <taxon>Klebsiella/Raoultella group</taxon>
        <taxon>Klebsiella</taxon>
        <taxon>Klebsiella pneumoniae complex</taxon>
    </lineage>
</organism>
<evidence type="ECO:0000256" key="2">
    <source>
        <dbReference type="ARBA" id="ARBA00022679"/>
    </source>
</evidence>
<dbReference type="PANTHER" id="PTHR18964:SF169">
    <property type="entry name" value="N-ACETYLMANNOSAMINE KINASE"/>
    <property type="match status" value="1"/>
</dbReference>
<evidence type="ECO:0000256" key="7">
    <source>
        <dbReference type="ARBA" id="ARBA00022840"/>
    </source>
</evidence>
<protein>
    <recommendedName>
        <fullName evidence="12 15">N-acetylmannosamine kinase</fullName>
        <ecNumber evidence="11 15">2.7.1.60</ecNumber>
    </recommendedName>
    <alternativeName>
        <fullName evidence="13 15">ManNAc kinase</fullName>
    </alternativeName>
    <alternativeName>
        <fullName evidence="14 15">N-acetyl-D-mannosamine kinase</fullName>
    </alternativeName>
</protein>
<evidence type="ECO:0000256" key="15">
    <source>
        <dbReference type="HAMAP-Rule" id="MF_01234"/>
    </source>
</evidence>
<dbReference type="NCBIfam" id="NF003461">
    <property type="entry name" value="PRK05082.1"/>
    <property type="match status" value="1"/>
</dbReference>
<evidence type="ECO:0000256" key="3">
    <source>
        <dbReference type="ARBA" id="ARBA00022723"/>
    </source>
</evidence>
<gene>
    <name evidence="15" type="primary">nanK</name>
    <name evidence="16" type="ORF">CP911_06900</name>
</gene>
<keyword evidence="4 15" id="KW-0547">Nucleotide-binding</keyword>
<evidence type="ECO:0000256" key="5">
    <source>
        <dbReference type="ARBA" id="ARBA00022777"/>
    </source>
</evidence>
<dbReference type="Pfam" id="PF00480">
    <property type="entry name" value="ROK"/>
    <property type="match status" value="1"/>
</dbReference>
<feature type="binding site" evidence="15">
    <location>
        <position position="156"/>
    </location>
    <ligand>
        <name>Zn(2+)</name>
        <dbReference type="ChEBI" id="CHEBI:29105"/>
    </ligand>
</feature>
<dbReference type="GO" id="GO:0009384">
    <property type="term" value="F:N-acylmannosamine kinase activity"/>
    <property type="evidence" value="ECO:0007669"/>
    <property type="project" value="UniProtKB-UniRule"/>
</dbReference>
<evidence type="ECO:0000256" key="14">
    <source>
        <dbReference type="ARBA" id="ARBA00079862"/>
    </source>
</evidence>
<evidence type="ECO:0000256" key="9">
    <source>
        <dbReference type="ARBA" id="ARBA00060606"/>
    </source>
</evidence>
<keyword evidence="6 15" id="KW-0862">Zinc</keyword>
<dbReference type="InterPro" id="IPR049874">
    <property type="entry name" value="ROK_cs"/>
</dbReference>
<name>A0A2A5MPW2_9ENTR</name>
<accession>A0A2A5MPW2</accession>
<dbReference type="PROSITE" id="PS01125">
    <property type="entry name" value="ROK"/>
    <property type="match status" value="1"/>
</dbReference>
<keyword evidence="3 15" id="KW-0479">Metal-binding</keyword>
<dbReference type="EC" id="2.7.1.60" evidence="11 15"/>
<comment type="caution">
    <text evidence="16">The sequence shown here is derived from an EMBL/GenBank/DDBJ whole genome shotgun (WGS) entry which is preliminary data.</text>
</comment>
<evidence type="ECO:0000313" key="17">
    <source>
        <dbReference type="Proteomes" id="UP000217648"/>
    </source>
</evidence>
<proteinExistence type="inferred from homology"/>
<evidence type="ECO:0000256" key="11">
    <source>
        <dbReference type="ARBA" id="ARBA00066377"/>
    </source>
</evidence>
<dbReference type="GO" id="GO:0005524">
    <property type="term" value="F:ATP binding"/>
    <property type="evidence" value="ECO:0007669"/>
    <property type="project" value="UniProtKB-UniRule"/>
</dbReference>
<dbReference type="Proteomes" id="UP000217648">
    <property type="component" value="Unassembled WGS sequence"/>
</dbReference>
<dbReference type="PANTHER" id="PTHR18964">
    <property type="entry name" value="ROK (REPRESSOR, ORF, KINASE) FAMILY"/>
    <property type="match status" value="1"/>
</dbReference>
<keyword evidence="7 15" id="KW-0067">ATP-binding</keyword>
<keyword evidence="5 15" id="KW-0418">Kinase</keyword>
<evidence type="ECO:0000256" key="12">
    <source>
        <dbReference type="ARBA" id="ARBA00072700"/>
    </source>
</evidence>
<comment type="subunit">
    <text evidence="1 15">Homodimer.</text>
</comment>
<dbReference type="GO" id="GO:0008270">
    <property type="term" value="F:zinc ion binding"/>
    <property type="evidence" value="ECO:0007669"/>
    <property type="project" value="UniProtKB-UniRule"/>
</dbReference>
<evidence type="ECO:0000313" key="16">
    <source>
        <dbReference type="EMBL" id="PCM62907.1"/>
    </source>
</evidence>
<evidence type="ECO:0000256" key="10">
    <source>
        <dbReference type="ARBA" id="ARBA00060726"/>
    </source>
</evidence>
<dbReference type="RefSeq" id="WP_096833509.1">
    <property type="nucleotide sequence ID" value="NZ_JAKCUX010000006.1"/>
</dbReference>
<keyword evidence="2 15" id="KW-0808">Transferase</keyword>
<evidence type="ECO:0000256" key="1">
    <source>
        <dbReference type="ARBA" id="ARBA00011738"/>
    </source>
</evidence>
<keyword evidence="8 15" id="KW-0119">Carbohydrate metabolism</keyword>
<reference evidence="16 17" key="1">
    <citation type="submission" date="2017-09" db="EMBL/GenBank/DDBJ databases">
        <title>Mdr eskape-Ghana.</title>
        <authorList>
            <person name="Agyepong N."/>
            <person name="Janice J."/>
            <person name="Samuelsen O."/>
            <person name="Owusu-Ofori A."/>
            <person name="Sundsfjord A."/>
            <person name="Essack S."/>
            <person name="Pedersen T."/>
        </authorList>
    </citation>
    <scope>NUCLEOTIDE SEQUENCE [LARGE SCALE GENOMIC DNA]</scope>
    <source>
        <strain evidence="16 17">46</strain>
    </source>
</reference>
<dbReference type="STRING" id="1463164.KQS06HV_140350"/>
<dbReference type="FunFam" id="3.30.420.40:FF:000063">
    <property type="entry name" value="N-acetylmannosamine kinase"/>
    <property type="match status" value="1"/>
</dbReference>
<comment type="pathway">
    <text evidence="9 15">Amino-sugar metabolism; N-acetylneuraminate degradation; D-fructose 6-phosphate from N-acetylneuraminate: step 2/5.</text>
</comment>
<feature type="binding site" evidence="15">
    <location>
        <begin position="5"/>
        <end position="12"/>
    </location>
    <ligand>
        <name>ATP</name>
        <dbReference type="ChEBI" id="CHEBI:30616"/>
    </ligand>
</feature>
<evidence type="ECO:0000256" key="4">
    <source>
        <dbReference type="ARBA" id="ARBA00022741"/>
    </source>
</evidence>
<sequence>MTTLAIDIGGTKLAAALVTDDLLLCDRRELPTPASKTADALNTALEALVRPLCMRAKRVAIASTGIIREGNLIAINPQNLGGLMHFPLVKTLREITGLPTLAINDAQAAAWAEYQAMADKVSDMAFITVSTGVGGGVVSNGTLLTGARGLAGHLGHSLADPDGPLCGCGRVGCVEAIASGRGIAAAATDDLCGLDAKSIFTFAAQGHPQARLLIQRSAQTLARMIADLKALADCQCVVVGGSIGLADGYLPLVRDYLAQEPAIYQVPLCAAHYRHDAGLLGAALWGKERSHDNR</sequence>
<comment type="catalytic activity">
    <reaction evidence="15">
        <text>an N-acyl-D-mannosamine + ATP = an N-acyl-D-mannosamine 6-phosphate + ADP + H(+)</text>
        <dbReference type="Rhea" id="RHEA:23832"/>
        <dbReference type="ChEBI" id="CHEBI:15378"/>
        <dbReference type="ChEBI" id="CHEBI:16062"/>
        <dbReference type="ChEBI" id="CHEBI:30616"/>
        <dbReference type="ChEBI" id="CHEBI:57666"/>
        <dbReference type="ChEBI" id="CHEBI:456216"/>
        <dbReference type="EC" id="2.7.1.60"/>
    </reaction>
</comment>
<dbReference type="InterPro" id="IPR000600">
    <property type="entry name" value="ROK"/>
</dbReference>
<dbReference type="AlphaFoldDB" id="A0A2A5MPW2"/>
<dbReference type="SUPFAM" id="SSF53067">
    <property type="entry name" value="Actin-like ATPase domain"/>
    <property type="match status" value="1"/>
</dbReference>
<comment type="similarity">
    <text evidence="10 15">Belongs to the ROK (NagC/XylR) family. NanK subfamily.</text>
</comment>
<comment type="function">
    <text evidence="15">Catalyzes the phosphorylation of N-acetylmannosamine (ManNAc) to ManNAc-6-P.</text>
</comment>
<evidence type="ECO:0000256" key="6">
    <source>
        <dbReference type="ARBA" id="ARBA00022833"/>
    </source>
</evidence>
<evidence type="ECO:0000256" key="13">
    <source>
        <dbReference type="ARBA" id="ARBA00078287"/>
    </source>
</evidence>
<dbReference type="NCBIfam" id="NF047821">
    <property type="entry name" value="NactlManKinNanK"/>
    <property type="match status" value="1"/>
</dbReference>
<feature type="binding site" evidence="15">
    <location>
        <position position="173"/>
    </location>
    <ligand>
        <name>Zn(2+)</name>
        <dbReference type="ChEBI" id="CHEBI:29105"/>
    </ligand>
</feature>
<evidence type="ECO:0000256" key="8">
    <source>
        <dbReference type="ARBA" id="ARBA00023277"/>
    </source>
</evidence>
<dbReference type="GO" id="GO:0019262">
    <property type="term" value="P:N-acetylneuraminate catabolic process"/>
    <property type="evidence" value="ECO:0007669"/>
    <property type="project" value="UniProtKB-UniRule"/>
</dbReference>